<dbReference type="EMBL" id="LN879502">
    <property type="protein sequence ID" value="CUI16513.1"/>
    <property type="molecule type" value="Genomic_DNA"/>
</dbReference>
<name>A0A0U5EQZ0_9BACT</name>
<organism evidence="1 2">
    <name type="scientific">Candidatus Protochlamydia naegleriophila</name>
    <dbReference type="NCBI Taxonomy" id="389348"/>
    <lineage>
        <taxon>Bacteria</taxon>
        <taxon>Pseudomonadati</taxon>
        <taxon>Chlamydiota</taxon>
        <taxon>Chlamydiia</taxon>
        <taxon>Parachlamydiales</taxon>
        <taxon>Parachlamydiaceae</taxon>
        <taxon>Candidatus Protochlamydia</taxon>
    </lineage>
</organism>
<dbReference type="InParanoid" id="A0A0U5EQZ0"/>
<proteinExistence type="predicted"/>
<dbReference type="RefSeq" id="WP_158021699.1">
    <property type="nucleotide sequence ID" value="NZ_LN879502.1"/>
</dbReference>
<sequence>MRSKTTTDEQRVALHKFAHFLFGDLSEDPESRSGVGVQGDVISEDLDKLVDDELTNIQGKQGIFAPDKWKAKWNEVRQKMWSGV</sequence>
<accession>A0A0U5EQZ0</accession>
<evidence type="ECO:0000313" key="1">
    <source>
        <dbReference type="EMBL" id="CUI16513.1"/>
    </source>
</evidence>
<protein>
    <submittedName>
        <fullName evidence="1">Uncharacterized protein</fullName>
    </submittedName>
</protein>
<evidence type="ECO:0000313" key="2">
    <source>
        <dbReference type="Proteomes" id="UP000069902"/>
    </source>
</evidence>
<dbReference type="Proteomes" id="UP000069902">
    <property type="component" value="Chromosome cPNK"/>
</dbReference>
<reference evidence="2" key="1">
    <citation type="submission" date="2015-09" db="EMBL/GenBank/DDBJ databases">
        <authorList>
            <person name="Bertelli C."/>
        </authorList>
    </citation>
    <scope>NUCLEOTIDE SEQUENCE [LARGE SCALE GENOMIC DNA]</scope>
    <source>
        <strain evidence="2">KNic</strain>
    </source>
</reference>
<dbReference type="KEGG" id="pnl:PNK_0888"/>
<gene>
    <name evidence="1" type="ORF">PNK_0888</name>
</gene>
<dbReference type="AlphaFoldDB" id="A0A0U5EQZ0"/>
<keyword evidence="2" id="KW-1185">Reference proteome</keyword>
<dbReference type="PATRIC" id="fig|389348.3.peg.975"/>